<accession>A0A2N9HZV2</accession>
<sequence length="72" mass="7764">MGTSGLVPEVKVIGGSKDAQELERPETVLENPGTCRSRVLVFVRLRPLAKKEKEAGFAVLCQDFESAGCLSD</sequence>
<dbReference type="AlphaFoldDB" id="A0A2N9HZV2"/>
<protein>
    <recommendedName>
        <fullName evidence="2">Kinesin motor domain-containing protein</fullName>
    </recommendedName>
</protein>
<gene>
    <name evidence="1" type="ORF">FSB_LOCUS45497</name>
</gene>
<organism evidence="1">
    <name type="scientific">Fagus sylvatica</name>
    <name type="common">Beechnut</name>
    <dbReference type="NCBI Taxonomy" id="28930"/>
    <lineage>
        <taxon>Eukaryota</taxon>
        <taxon>Viridiplantae</taxon>
        <taxon>Streptophyta</taxon>
        <taxon>Embryophyta</taxon>
        <taxon>Tracheophyta</taxon>
        <taxon>Spermatophyta</taxon>
        <taxon>Magnoliopsida</taxon>
        <taxon>eudicotyledons</taxon>
        <taxon>Gunneridae</taxon>
        <taxon>Pentapetalae</taxon>
        <taxon>rosids</taxon>
        <taxon>fabids</taxon>
        <taxon>Fagales</taxon>
        <taxon>Fagaceae</taxon>
        <taxon>Fagus</taxon>
    </lineage>
</organism>
<evidence type="ECO:0000313" key="1">
    <source>
        <dbReference type="EMBL" id="SPD17615.1"/>
    </source>
</evidence>
<name>A0A2N9HZV2_FAGSY</name>
<reference evidence="1" key="1">
    <citation type="submission" date="2018-02" db="EMBL/GenBank/DDBJ databases">
        <authorList>
            <person name="Cohen D.B."/>
            <person name="Kent A.D."/>
        </authorList>
    </citation>
    <scope>NUCLEOTIDE SEQUENCE</scope>
</reference>
<evidence type="ECO:0008006" key="2">
    <source>
        <dbReference type="Google" id="ProtNLM"/>
    </source>
</evidence>
<proteinExistence type="predicted"/>
<dbReference type="EMBL" id="OIVN01004469">
    <property type="protein sequence ID" value="SPD17615.1"/>
    <property type="molecule type" value="Genomic_DNA"/>
</dbReference>